<sequence length="55" mass="6528">MSITELNKPEGQDRKVFNQFKKALEHLPDFTNEQLARLQFEVFHEARMRTDHAQG</sequence>
<dbReference type="Proteomes" id="UP000223738">
    <property type="component" value="Segment"/>
</dbReference>
<reference evidence="1 2" key="1">
    <citation type="submission" date="2016-03" db="EMBL/GenBank/DDBJ databases">
        <title>Characterization of pf16 and phiPMW: Two novel phages infecting Pseudomonas putida PpG1.</title>
        <authorList>
            <person name="Magill D.J."/>
            <person name="Krylov V.N."/>
            <person name="Allen C.C.R."/>
            <person name="McGrath J.W."/>
            <person name="Quinn J.P."/>
            <person name="Kulakov L.A."/>
        </authorList>
    </citation>
    <scope>NUCLEOTIDE SEQUENCE [LARGE SCALE GENOMIC DNA]</scope>
</reference>
<protein>
    <submittedName>
        <fullName evidence="1">Uncharacterized protein</fullName>
    </submittedName>
</protein>
<gene>
    <name evidence="1" type="ORF">PMW_84</name>
</gene>
<evidence type="ECO:0000313" key="2">
    <source>
        <dbReference type="Proteomes" id="UP000223738"/>
    </source>
</evidence>
<keyword evidence="2" id="KW-1185">Reference proteome</keyword>
<organism evidence="1 2">
    <name type="scientific">Pseudomonas phage phiPMW</name>
    <dbReference type="NCBI Taxonomy" id="1815582"/>
    <lineage>
        <taxon>Viruses</taxon>
        <taxon>Duplodnaviria</taxon>
        <taxon>Heunggongvirae</taxon>
        <taxon>Uroviricota</taxon>
        <taxon>Caudoviricetes</taxon>
        <taxon>Plaisancevirus</taxon>
        <taxon>Plaisancevirus PMW</taxon>
    </lineage>
</organism>
<dbReference type="EMBL" id="KU862660">
    <property type="protein sequence ID" value="ANA49209.1"/>
    <property type="molecule type" value="Genomic_DNA"/>
</dbReference>
<name>A0A1S5R1E5_9CAUD</name>
<accession>A0A1S5R1E5</accession>
<evidence type="ECO:0000313" key="1">
    <source>
        <dbReference type="EMBL" id="ANA49209.1"/>
    </source>
</evidence>
<proteinExistence type="predicted"/>